<sequence length="247" mass="26638">MNPDCPSVSRRTVVGYLATVLLSVAAPPAIAAEPGDGPVQIWFIRHAESELNVDTIAHDARDEGVTYPLTRTGVLQATALAEATANVPVTTIYTSTRIRAIQTADALAFKHGLNVKLAPEAAEIDLGIPLDSPDWRQLYRGLATRWVIDKDLAARIGEGESFADVQRRFLPFVRELMNRHADDTGVVVVVSHGATLGLLVPVLAPNVPGDLSLRRPLSNTSIIKTELRDGKLFCIEWAGLASGEFGE</sequence>
<dbReference type="EMBL" id="JACHHZ010000004">
    <property type="protein sequence ID" value="MBB6094464.1"/>
    <property type="molecule type" value="Genomic_DNA"/>
</dbReference>
<evidence type="ECO:0000256" key="1">
    <source>
        <dbReference type="SAM" id="SignalP"/>
    </source>
</evidence>
<reference evidence="2 3" key="1">
    <citation type="submission" date="2020-08" db="EMBL/GenBank/DDBJ databases">
        <title>Genomic Encyclopedia of Type Strains, Phase IV (KMG-IV): sequencing the most valuable type-strain genomes for metagenomic binning, comparative biology and taxonomic classification.</title>
        <authorList>
            <person name="Goeker M."/>
        </authorList>
    </citation>
    <scope>NUCLEOTIDE SEQUENCE [LARGE SCALE GENOMIC DNA]</scope>
    <source>
        <strain evidence="2 3">DSM 26723</strain>
    </source>
</reference>
<dbReference type="InterPro" id="IPR013078">
    <property type="entry name" value="His_Pase_superF_clade-1"/>
</dbReference>
<feature type="chain" id="PRO_5032854311" evidence="1">
    <location>
        <begin position="32"/>
        <end position="247"/>
    </location>
</feature>
<dbReference type="GO" id="GO:0016791">
    <property type="term" value="F:phosphatase activity"/>
    <property type="evidence" value="ECO:0007669"/>
    <property type="project" value="TreeGrafter"/>
</dbReference>
<dbReference type="GO" id="GO:0004619">
    <property type="term" value="F:phosphoglycerate mutase activity"/>
    <property type="evidence" value="ECO:0007669"/>
    <property type="project" value="UniProtKB-EC"/>
</dbReference>
<keyword evidence="3" id="KW-1185">Reference proteome</keyword>
<dbReference type="SUPFAM" id="SSF53254">
    <property type="entry name" value="Phosphoglycerate mutase-like"/>
    <property type="match status" value="1"/>
</dbReference>
<name>A0A841HP99_9GAMM</name>
<accession>A0A841HP99</accession>
<proteinExistence type="predicted"/>
<dbReference type="InterPro" id="IPR050275">
    <property type="entry name" value="PGM_Phosphatase"/>
</dbReference>
<dbReference type="Gene3D" id="3.40.50.1240">
    <property type="entry name" value="Phosphoglycerate mutase-like"/>
    <property type="match status" value="1"/>
</dbReference>
<evidence type="ECO:0000313" key="3">
    <source>
        <dbReference type="Proteomes" id="UP000588068"/>
    </source>
</evidence>
<feature type="signal peptide" evidence="1">
    <location>
        <begin position="1"/>
        <end position="31"/>
    </location>
</feature>
<gene>
    <name evidence="2" type="ORF">HNQ60_003351</name>
</gene>
<dbReference type="RefSeq" id="WP_184333886.1">
    <property type="nucleotide sequence ID" value="NZ_JACHHZ010000004.1"/>
</dbReference>
<dbReference type="PANTHER" id="PTHR48100">
    <property type="entry name" value="BROAD-SPECIFICITY PHOSPHATASE YOR283W-RELATED"/>
    <property type="match status" value="1"/>
</dbReference>
<keyword evidence="2" id="KW-0413">Isomerase</keyword>
<dbReference type="GO" id="GO:0005737">
    <property type="term" value="C:cytoplasm"/>
    <property type="evidence" value="ECO:0007669"/>
    <property type="project" value="TreeGrafter"/>
</dbReference>
<dbReference type="PANTHER" id="PTHR48100:SF1">
    <property type="entry name" value="HISTIDINE PHOSPHATASE FAMILY PROTEIN-RELATED"/>
    <property type="match status" value="1"/>
</dbReference>
<evidence type="ECO:0000313" key="2">
    <source>
        <dbReference type="EMBL" id="MBB6094464.1"/>
    </source>
</evidence>
<dbReference type="Proteomes" id="UP000588068">
    <property type="component" value="Unassembled WGS sequence"/>
</dbReference>
<dbReference type="CDD" id="cd07067">
    <property type="entry name" value="HP_PGM_like"/>
    <property type="match status" value="1"/>
</dbReference>
<dbReference type="EC" id="5.4.2.12" evidence="2"/>
<dbReference type="SMART" id="SM00855">
    <property type="entry name" value="PGAM"/>
    <property type="match status" value="1"/>
</dbReference>
<dbReference type="InterPro" id="IPR029033">
    <property type="entry name" value="His_PPase_superfam"/>
</dbReference>
<dbReference type="Pfam" id="PF00300">
    <property type="entry name" value="His_Phos_1"/>
    <property type="match status" value="1"/>
</dbReference>
<comment type="caution">
    <text evidence="2">The sequence shown here is derived from an EMBL/GenBank/DDBJ whole genome shotgun (WGS) entry which is preliminary data.</text>
</comment>
<keyword evidence="1" id="KW-0732">Signal</keyword>
<protein>
    <submittedName>
        <fullName evidence="2">Putative phosphoglycerate mutase</fullName>
        <ecNumber evidence="2">5.4.2.12</ecNumber>
    </submittedName>
</protein>
<organism evidence="2 3">
    <name type="scientific">Povalibacter uvarum</name>
    <dbReference type="NCBI Taxonomy" id="732238"/>
    <lineage>
        <taxon>Bacteria</taxon>
        <taxon>Pseudomonadati</taxon>
        <taxon>Pseudomonadota</taxon>
        <taxon>Gammaproteobacteria</taxon>
        <taxon>Steroidobacterales</taxon>
        <taxon>Steroidobacteraceae</taxon>
        <taxon>Povalibacter</taxon>
    </lineage>
</organism>
<dbReference type="AlphaFoldDB" id="A0A841HP99"/>